<dbReference type="InterPro" id="IPR017452">
    <property type="entry name" value="GPCR_Rhodpsn_7TM"/>
</dbReference>
<feature type="transmembrane region" description="Helical" evidence="9">
    <location>
        <begin position="103"/>
        <end position="125"/>
    </location>
</feature>
<feature type="transmembrane region" description="Helical" evidence="9">
    <location>
        <begin position="222"/>
        <end position="244"/>
    </location>
</feature>
<evidence type="ECO:0000256" key="4">
    <source>
        <dbReference type="ARBA" id="ARBA00022989"/>
    </source>
</evidence>
<keyword evidence="10" id="KW-0732">Signal</keyword>
<comment type="caution">
    <text evidence="12">The sequence shown here is derived from an EMBL/GenBank/DDBJ whole genome shotgun (WGS) entry which is preliminary data.</text>
</comment>
<evidence type="ECO:0000256" key="3">
    <source>
        <dbReference type="ARBA" id="ARBA00022692"/>
    </source>
</evidence>
<dbReference type="AlphaFoldDB" id="A0A0B2VGJ8"/>
<evidence type="ECO:0000256" key="2">
    <source>
        <dbReference type="ARBA" id="ARBA00022475"/>
    </source>
</evidence>
<keyword evidence="4 9" id="KW-1133">Transmembrane helix</keyword>
<sequence length="514" mass="57495">MAGEAITALAISCFVSSNCCCCCREIEMLLANYEHNNTTLKCEKCYELMPAAQTRNELSNAKILAEFQKEQEATFCEMNQTDDWCGENCDIPPKHLLSDFIEMTYLALVILIGTPSNLYILIKLFREIKRTQSDSVKAGFLLLKINLNISDLLILTILAVGKLCWLATYEWNGGDLLCRLFNFMSMLALYISSNIVVCIALDRLRNVVGASKIRRGKSTNTVRWMIAISWLLSILWSVPQLWVWRTLNVYPDYPGGWVQCSDIWSIERFEAQHQESQQMHSELTQNVYNVSHLALVFWGPFLLLIVSYAFIAVRLMQYSIRGPSRKDGAELSAYTASTAPTPRPSVAIPVTNVVENDVLFGQAKNRSTSLLHTPFNLRKSISSECFIDAHGTSGRTSLPIEINAAYCTSRARPSLRMKNPALSSLANDVVPLWQRLFCSRCLRCRSGKMSSGEAPFTTTSLVDSSDRESVSNANSKRRSVLNLPKRFSGSATTIGRITGCCAQLITVICVRACM</sequence>
<evidence type="ECO:0000256" key="8">
    <source>
        <dbReference type="ARBA" id="ARBA00023224"/>
    </source>
</evidence>
<dbReference type="InterPro" id="IPR000276">
    <property type="entry name" value="GPCR_Rhodpsn"/>
</dbReference>
<dbReference type="GO" id="GO:0005886">
    <property type="term" value="C:plasma membrane"/>
    <property type="evidence" value="ECO:0007669"/>
    <property type="project" value="UniProtKB-SubCell"/>
</dbReference>
<dbReference type="OrthoDB" id="6435638at2759"/>
<dbReference type="PANTHER" id="PTHR24230:SF154">
    <property type="entry name" value="G-PROTEIN COUPLED RECEPTORS FAMILY 1 PROFILE DOMAIN-CONTAINING PROTEIN"/>
    <property type="match status" value="1"/>
</dbReference>
<evidence type="ECO:0000256" key="7">
    <source>
        <dbReference type="ARBA" id="ARBA00023170"/>
    </source>
</evidence>
<evidence type="ECO:0000256" key="9">
    <source>
        <dbReference type="SAM" id="Phobius"/>
    </source>
</evidence>
<evidence type="ECO:0000256" key="10">
    <source>
        <dbReference type="SAM" id="SignalP"/>
    </source>
</evidence>
<dbReference type="EMBL" id="JPKZ01001707">
    <property type="protein sequence ID" value="KHN80574.1"/>
    <property type="molecule type" value="Genomic_DNA"/>
</dbReference>
<name>A0A0B2VGJ8_TOXCA</name>
<dbReference type="Pfam" id="PF00001">
    <property type="entry name" value="7tm_1"/>
    <property type="match status" value="1"/>
</dbReference>
<protein>
    <submittedName>
        <fullName evidence="12">Gonadotropin-releasing hormone receptor</fullName>
    </submittedName>
</protein>
<dbReference type="GO" id="GO:0008528">
    <property type="term" value="F:G protein-coupled peptide receptor activity"/>
    <property type="evidence" value="ECO:0007669"/>
    <property type="project" value="TreeGrafter"/>
</dbReference>
<feature type="signal peptide" evidence="10">
    <location>
        <begin position="1"/>
        <end position="17"/>
    </location>
</feature>
<dbReference type="PANTHER" id="PTHR24230">
    <property type="entry name" value="G-PROTEIN COUPLED RECEPTOR"/>
    <property type="match status" value="1"/>
</dbReference>
<keyword evidence="13" id="KW-1185">Reference proteome</keyword>
<dbReference type="STRING" id="6265.A0A0B2VGJ8"/>
<feature type="chain" id="PRO_5002080039" evidence="10">
    <location>
        <begin position="18"/>
        <end position="514"/>
    </location>
</feature>
<keyword evidence="3 9" id="KW-0812">Transmembrane</keyword>
<dbReference type="PROSITE" id="PS50262">
    <property type="entry name" value="G_PROTEIN_RECEP_F1_2"/>
    <property type="match status" value="1"/>
</dbReference>
<feature type="transmembrane region" description="Helical" evidence="9">
    <location>
        <begin position="145"/>
        <end position="168"/>
    </location>
</feature>
<dbReference type="Proteomes" id="UP000031036">
    <property type="component" value="Unassembled WGS sequence"/>
</dbReference>
<organism evidence="12 13">
    <name type="scientific">Toxocara canis</name>
    <name type="common">Canine roundworm</name>
    <dbReference type="NCBI Taxonomy" id="6265"/>
    <lineage>
        <taxon>Eukaryota</taxon>
        <taxon>Metazoa</taxon>
        <taxon>Ecdysozoa</taxon>
        <taxon>Nematoda</taxon>
        <taxon>Chromadorea</taxon>
        <taxon>Rhabditida</taxon>
        <taxon>Spirurina</taxon>
        <taxon>Ascaridomorpha</taxon>
        <taxon>Ascaridoidea</taxon>
        <taxon>Toxocaridae</taxon>
        <taxon>Toxocara</taxon>
    </lineage>
</organism>
<dbReference type="GO" id="GO:0007218">
    <property type="term" value="P:neuropeptide signaling pathway"/>
    <property type="evidence" value="ECO:0007669"/>
    <property type="project" value="TreeGrafter"/>
</dbReference>
<keyword evidence="5" id="KW-0297">G-protein coupled receptor</keyword>
<dbReference type="PRINTS" id="PR00237">
    <property type="entry name" value="GPCRRHODOPSN"/>
</dbReference>
<dbReference type="SUPFAM" id="SSF81321">
    <property type="entry name" value="Family A G protein-coupled receptor-like"/>
    <property type="match status" value="1"/>
</dbReference>
<evidence type="ECO:0000256" key="6">
    <source>
        <dbReference type="ARBA" id="ARBA00023136"/>
    </source>
</evidence>
<evidence type="ECO:0000259" key="11">
    <source>
        <dbReference type="PROSITE" id="PS50262"/>
    </source>
</evidence>
<comment type="subcellular location">
    <subcellularLocation>
        <location evidence="1">Cell membrane</location>
        <topology evidence="1">Multi-pass membrane protein</topology>
    </subcellularLocation>
</comment>
<evidence type="ECO:0000256" key="5">
    <source>
        <dbReference type="ARBA" id="ARBA00023040"/>
    </source>
</evidence>
<keyword evidence="7 12" id="KW-0675">Receptor</keyword>
<keyword evidence="6 9" id="KW-0472">Membrane</keyword>
<dbReference type="Gene3D" id="1.20.1070.10">
    <property type="entry name" value="Rhodopsin 7-helix transmembrane proteins"/>
    <property type="match status" value="1"/>
</dbReference>
<keyword evidence="2" id="KW-1003">Cell membrane</keyword>
<proteinExistence type="predicted"/>
<feature type="domain" description="G-protein coupled receptors family 1 profile" evidence="11">
    <location>
        <begin position="116"/>
        <end position="317"/>
    </location>
</feature>
<feature type="transmembrane region" description="Helical" evidence="9">
    <location>
        <begin position="180"/>
        <end position="201"/>
    </location>
</feature>
<reference evidence="12 13" key="1">
    <citation type="submission" date="2014-11" db="EMBL/GenBank/DDBJ databases">
        <title>Genetic blueprint of the zoonotic pathogen Toxocara canis.</title>
        <authorList>
            <person name="Zhu X.-Q."/>
            <person name="Korhonen P.K."/>
            <person name="Cai H."/>
            <person name="Young N.D."/>
            <person name="Nejsum P."/>
            <person name="von Samson-Himmelstjerna G."/>
            <person name="Boag P.R."/>
            <person name="Tan P."/>
            <person name="Li Q."/>
            <person name="Min J."/>
            <person name="Yang Y."/>
            <person name="Wang X."/>
            <person name="Fang X."/>
            <person name="Hall R.S."/>
            <person name="Hofmann A."/>
            <person name="Sternberg P.W."/>
            <person name="Jex A.R."/>
            <person name="Gasser R.B."/>
        </authorList>
    </citation>
    <scope>NUCLEOTIDE SEQUENCE [LARGE SCALE GENOMIC DNA]</scope>
    <source>
        <strain evidence="12">PN_DK_2014</strain>
    </source>
</reference>
<evidence type="ECO:0000313" key="12">
    <source>
        <dbReference type="EMBL" id="KHN80574.1"/>
    </source>
</evidence>
<feature type="transmembrane region" description="Helical" evidence="9">
    <location>
        <begin position="295"/>
        <end position="316"/>
    </location>
</feature>
<accession>A0A0B2VGJ8</accession>
<evidence type="ECO:0000313" key="13">
    <source>
        <dbReference type="Proteomes" id="UP000031036"/>
    </source>
</evidence>
<evidence type="ECO:0000256" key="1">
    <source>
        <dbReference type="ARBA" id="ARBA00004651"/>
    </source>
</evidence>
<keyword evidence="8" id="KW-0807">Transducer</keyword>
<gene>
    <name evidence="12" type="primary">GNRHR</name>
    <name evidence="12" type="ORF">Tcan_14048</name>
</gene>